<dbReference type="Pfam" id="PF00534">
    <property type="entry name" value="Glycos_transf_1"/>
    <property type="match status" value="1"/>
</dbReference>
<keyword evidence="3" id="KW-0808">Transferase</keyword>
<protein>
    <submittedName>
        <fullName evidence="3">Glycosyltransferase family 4 protein</fullName>
        <ecNumber evidence="3">2.4.-.-</ecNumber>
    </submittedName>
</protein>
<dbReference type="InterPro" id="IPR028098">
    <property type="entry name" value="Glyco_trans_4-like_N"/>
</dbReference>
<dbReference type="Proteomes" id="UP001231616">
    <property type="component" value="Unassembled WGS sequence"/>
</dbReference>
<reference evidence="3 4" key="1">
    <citation type="submission" date="2023-08" db="EMBL/GenBank/DDBJ databases">
        <authorList>
            <person name="Joshi A."/>
            <person name="Thite S."/>
        </authorList>
    </citation>
    <scope>NUCLEOTIDE SEQUENCE [LARGE SCALE GENOMIC DNA]</scope>
    <source>
        <strain evidence="3 4">AC40</strain>
    </source>
</reference>
<evidence type="ECO:0000259" key="1">
    <source>
        <dbReference type="Pfam" id="PF00534"/>
    </source>
</evidence>
<dbReference type="InterPro" id="IPR050194">
    <property type="entry name" value="Glycosyltransferase_grp1"/>
</dbReference>
<proteinExistence type="predicted"/>
<dbReference type="EC" id="2.4.-.-" evidence="3"/>
<feature type="domain" description="Glycosyl transferase family 1" evidence="1">
    <location>
        <begin position="161"/>
        <end position="302"/>
    </location>
</feature>
<dbReference type="CDD" id="cd03801">
    <property type="entry name" value="GT4_PimA-like"/>
    <property type="match status" value="1"/>
</dbReference>
<dbReference type="RefSeq" id="WP_305894060.1">
    <property type="nucleotide sequence ID" value="NZ_JAUZVZ010000014.1"/>
</dbReference>
<gene>
    <name evidence="3" type="ORF">Q3O60_11150</name>
</gene>
<evidence type="ECO:0000313" key="4">
    <source>
        <dbReference type="Proteomes" id="UP001231616"/>
    </source>
</evidence>
<dbReference type="Gene3D" id="3.40.50.2000">
    <property type="entry name" value="Glycogen Phosphorylase B"/>
    <property type="match status" value="2"/>
</dbReference>
<dbReference type="InterPro" id="IPR001296">
    <property type="entry name" value="Glyco_trans_1"/>
</dbReference>
<dbReference type="GO" id="GO:0016757">
    <property type="term" value="F:glycosyltransferase activity"/>
    <property type="evidence" value="ECO:0007669"/>
    <property type="project" value="UniProtKB-KW"/>
</dbReference>
<keyword evidence="4" id="KW-1185">Reference proteome</keyword>
<comment type="caution">
    <text evidence="3">The sequence shown here is derived from an EMBL/GenBank/DDBJ whole genome shotgun (WGS) entry which is preliminary data.</text>
</comment>
<organism evidence="3 4">
    <name type="scientific">Alkalimonas collagenimarina</name>
    <dbReference type="NCBI Taxonomy" id="400390"/>
    <lineage>
        <taxon>Bacteria</taxon>
        <taxon>Pseudomonadati</taxon>
        <taxon>Pseudomonadota</taxon>
        <taxon>Gammaproteobacteria</taxon>
        <taxon>Alkalimonas</taxon>
    </lineage>
</organism>
<name>A0ABT9H0B2_9GAMM</name>
<sequence>MQILLISNMGPKPSAPVQGQFIEQQRRALPMKTDYHFMRWHQDTLLNRCFKYPVWALSFFWRYLCRRKTYQLLHVHFYYPTIWLAILYKVLRNRKAIIVVTCHGSDIYHYQPASFAYRWCTRWVDHWIFTSSALQQRFSQPVRSACVLSAGIAADFADVEPLSWREKDIDLLFVGSLDHNKGLDRLKRLLPQLAQRQVVIIGQGAMQHEVEGWTKQYPTIRWLPMQSQTQLISWYRRSKVLLSLSRQESFGLVMTEALACSTPVIATVTDGSTAQLQAEYGVLIPQYEQEDELIVRLEQTLQQFWQLPEPSYQAMQQHGRCYAEGQLLSVIAQKVAQLYQQLAVIKDTAV</sequence>
<evidence type="ECO:0000313" key="3">
    <source>
        <dbReference type="EMBL" id="MDP4536748.1"/>
    </source>
</evidence>
<accession>A0ABT9H0B2</accession>
<dbReference type="Pfam" id="PF13439">
    <property type="entry name" value="Glyco_transf_4"/>
    <property type="match status" value="1"/>
</dbReference>
<dbReference type="EMBL" id="JAUZVZ010000014">
    <property type="protein sequence ID" value="MDP4536748.1"/>
    <property type="molecule type" value="Genomic_DNA"/>
</dbReference>
<feature type="domain" description="Glycosyltransferase subfamily 4-like N-terminal" evidence="2">
    <location>
        <begin position="48"/>
        <end position="140"/>
    </location>
</feature>
<evidence type="ECO:0000259" key="2">
    <source>
        <dbReference type="Pfam" id="PF13439"/>
    </source>
</evidence>
<keyword evidence="3" id="KW-0328">Glycosyltransferase</keyword>
<dbReference type="PANTHER" id="PTHR45947">
    <property type="entry name" value="SULFOQUINOVOSYL TRANSFERASE SQD2"/>
    <property type="match status" value="1"/>
</dbReference>
<dbReference type="SUPFAM" id="SSF53756">
    <property type="entry name" value="UDP-Glycosyltransferase/glycogen phosphorylase"/>
    <property type="match status" value="1"/>
</dbReference>
<dbReference type="PANTHER" id="PTHR45947:SF3">
    <property type="entry name" value="SULFOQUINOVOSYL TRANSFERASE SQD2"/>
    <property type="match status" value="1"/>
</dbReference>